<name>A0A382NKV8_9ZZZZ</name>
<evidence type="ECO:0000256" key="1">
    <source>
        <dbReference type="ARBA" id="ARBA00008945"/>
    </source>
</evidence>
<proteinExistence type="inferred from homology"/>
<dbReference type="EMBL" id="UINC01100693">
    <property type="protein sequence ID" value="SVC60945.1"/>
    <property type="molecule type" value="Genomic_DNA"/>
</dbReference>
<dbReference type="GO" id="GO:0003735">
    <property type="term" value="F:structural constituent of ribosome"/>
    <property type="evidence" value="ECO:0007669"/>
    <property type="project" value="InterPro"/>
</dbReference>
<dbReference type="Gene3D" id="3.30.230.10">
    <property type="match status" value="1"/>
</dbReference>
<dbReference type="GO" id="GO:0019843">
    <property type="term" value="F:rRNA binding"/>
    <property type="evidence" value="ECO:0007669"/>
    <property type="project" value="UniProtKB-KW"/>
</dbReference>
<keyword evidence="2" id="KW-0699">rRNA-binding</keyword>
<gene>
    <name evidence="7" type="ORF">METZ01_LOCUS313799</name>
</gene>
<dbReference type="InterPro" id="IPR000851">
    <property type="entry name" value="Ribosomal_uS5"/>
</dbReference>
<comment type="similarity">
    <text evidence="1">Belongs to the universal ribosomal protein uS5 family.</text>
</comment>
<sequence length="128" mass="13607">FSALVVVGDKEGKVGLGFGKAREVITSIHKGNEDARRKMVSVSLKGATLPHEVFSIYDGARVLLRPASPGTGIIAGKTVRAVLESAGVRDVLSKSLGSNNPTNVAKAALQGLRQLRRREDVMSARDKK</sequence>
<dbReference type="GO" id="GO:0005737">
    <property type="term" value="C:cytoplasm"/>
    <property type="evidence" value="ECO:0007669"/>
    <property type="project" value="UniProtKB-ARBA"/>
</dbReference>
<dbReference type="GO" id="GO:0015935">
    <property type="term" value="C:small ribosomal subunit"/>
    <property type="evidence" value="ECO:0007669"/>
    <property type="project" value="InterPro"/>
</dbReference>
<protein>
    <recommendedName>
        <fullName evidence="6">S5 DRBM domain-containing protein</fullName>
    </recommendedName>
</protein>
<dbReference type="FunFam" id="3.30.230.10:FF:000002">
    <property type="entry name" value="30S ribosomal protein S5"/>
    <property type="match status" value="1"/>
</dbReference>
<evidence type="ECO:0000313" key="7">
    <source>
        <dbReference type="EMBL" id="SVC60945.1"/>
    </source>
</evidence>
<dbReference type="SUPFAM" id="SSF54768">
    <property type="entry name" value="dsRNA-binding domain-like"/>
    <property type="match status" value="1"/>
</dbReference>
<dbReference type="InterPro" id="IPR005324">
    <property type="entry name" value="Ribosomal_uS5_C"/>
</dbReference>
<dbReference type="Gene3D" id="3.30.160.20">
    <property type="match status" value="1"/>
</dbReference>
<evidence type="ECO:0000256" key="3">
    <source>
        <dbReference type="ARBA" id="ARBA00022884"/>
    </source>
</evidence>
<dbReference type="InterPro" id="IPR013810">
    <property type="entry name" value="Ribosomal_uS5_N"/>
</dbReference>
<dbReference type="Pfam" id="PF03719">
    <property type="entry name" value="Ribosomal_S5_C"/>
    <property type="match status" value="1"/>
</dbReference>
<evidence type="ECO:0000256" key="4">
    <source>
        <dbReference type="ARBA" id="ARBA00022980"/>
    </source>
</evidence>
<keyword evidence="3" id="KW-0694">RNA-binding</keyword>
<dbReference type="InterPro" id="IPR020568">
    <property type="entry name" value="Ribosomal_Su5_D2-typ_SF"/>
</dbReference>
<feature type="non-terminal residue" evidence="7">
    <location>
        <position position="1"/>
    </location>
</feature>
<dbReference type="InterPro" id="IPR014721">
    <property type="entry name" value="Ribsml_uS5_D2-typ_fold_subgr"/>
</dbReference>
<keyword evidence="4" id="KW-0689">Ribosomal protein</keyword>
<evidence type="ECO:0000256" key="5">
    <source>
        <dbReference type="ARBA" id="ARBA00023274"/>
    </source>
</evidence>
<dbReference type="PANTHER" id="PTHR48277:SF1">
    <property type="entry name" value="MITOCHONDRIAL RIBOSOMAL PROTEIN S5"/>
    <property type="match status" value="1"/>
</dbReference>
<dbReference type="AlphaFoldDB" id="A0A382NKV8"/>
<dbReference type="PANTHER" id="PTHR48277">
    <property type="entry name" value="MITOCHONDRIAL RIBOSOMAL PROTEIN S5"/>
    <property type="match status" value="1"/>
</dbReference>
<organism evidence="7">
    <name type="scientific">marine metagenome</name>
    <dbReference type="NCBI Taxonomy" id="408172"/>
    <lineage>
        <taxon>unclassified sequences</taxon>
        <taxon>metagenomes</taxon>
        <taxon>ecological metagenomes</taxon>
    </lineage>
</organism>
<reference evidence="7" key="1">
    <citation type="submission" date="2018-05" db="EMBL/GenBank/DDBJ databases">
        <authorList>
            <person name="Lanie J.A."/>
            <person name="Ng W.-L."/>
            <person name="Kazmierczak K.M."/>
            <person name="Andrzejewski T.M."/>
            <person name="Davidsen T.M."/>
            <person name="Wayne K.J."/>
            <person name="Tettelin H."/>
            <person name="Glass J.I."/>
            <person name="Rusch D."/>
            <person name="Podicherti R."/>
            <person name="Tsui H.-C.T."/>
            <person name="Winkler M.E."/>
        </authorList>
    </citation>
    <scope>NUCLEOTIDE SEQUENCE</scope>
</reference>
<dbReference type="SUPFAM" id="SSF54211">
    <property type="entry name" value="Ribosomal protein S5 domain 2-like"/>
    <property type="match status" value="1"/>
</dbReference>
<dbReference type="NCBIfam" id="TIGR01021">
    <property type="entry name" value="rpsE_bact"/>
    <property type="match status" value="1"/>
</dbReference>
<dbReference type="Pfam" id="PF00333">
    <property type="entry name" value="Ribosomal_S5"/>
    <property type="match status" value="1"/>
</dbReference>
<feature type="domain" description="S5 DRBM" evidence="6">
    <location>
        <begin position="1"/>
        <end position="42"/>
    </location>
</feature>
<evidence type="ECO:0000259" key="6">
    <source>
        <dbReference type="PROSITE" id="PS50881"/>
    </source>
</evidence>
<evidence type="ECO:0000256" key="2">
    <source>
        <dbReference type="ARBA" id="ARBA00022730"/>
    </source>
</evidence>
<keyword evidence="5" id="KW-0687">Ribonucleoprotein</keyword>
<dbReference type="InterPro" id="IPR005712">
    <property type="entry name" value="Ribosomal_uS5_bac-type"/>
</dbReference>
<dbReference type="PROSITE" id="PS50881">
    <property type="entry name" value="S5_DSRBD"/>
    <property type="match status" value="1"/>
</dbReference>
<accession>A0A382NKV8</accession>
<dbReference type="GO" id="GO:0006412">
    <property type="term" value="P:translation"/>
    <property type="evidence" value="ECO:0007669"/>
    <property type="project" value="InterPro"/>
</dbReference>